<evidence type="ECO:0000313" key="5">
    <source>
        <dbReference type="EMBL" id="GFT66818.1"/>
    </source>
</evidence>
<feature type="disulfide bond" evidence="2">
    <location>
        <begin position="54"/>
        <end position="81"/>
    </location>
</feature>
<evidence type="ECO:0000256" key="3">
    <source>
        <dbReference type="SAM" id="SignalP"/>
    </source>
</evidence>
<keyword evidence="6" id="KW-1185">Reference proteome</keyword>
<dbReference type="Gene3D" id="2.10.70.10">
    <property type="entry name" value="Complement Module, domain 1"/>
    <property type="match status" value="1"/>
</dbReference>
<dbReference type="InterPro" id="IPR035976">
    <property type="entry name" value="Sushi/SCR/CCP_sf"/>
</dbReference>
<accession>A0A8X6TXA9</accession>
<dbReference type="InterPro" id="IPR000436">
    <property type="entry name" value="Sushi_SCR_CCP_dom"/>
</dbReference>
<dbReference type="AlphaFoldDB" id="A0A8X6TXA9"/>
<dbReference type="SUPFAM" id="SSF57535">
    <property type="entry name" value="Complement control module/SCR domain"/>
    <property type="match status" value="1"/>
</dbReference>
<feature type="domain" description="Sushi" evidence="4">
    <location>
        <begin position="24"/>
        <end position="83"/>
    </location>
</feature>
<gene>
    <name evidence="5" type="primary">X975_05858</name>
    <name evidence="5" type="ORF">NPIL_205891</name>
</gene>
<comment type="caution">
    <text evidence="5">The sequence shown here is derived from an EMBL/GenBank/DDBJ whole genome shotgun (WGS) entry which is preliminary data.</text>
</comment>
<feature type="chain" id="PRO_5036504473" description="Sushi domain-containing protein" evidence="3">
    <location>
        <begin position="19"/>
        <end position="295"/>
    </location>
</feature>
<dbReference type="CDD" id="cd00033">
    <property type="entry name" value="CCP"/>
    <property type="match status" value="1"/>
</dbReference>
<comment type="caution">
    <text evidence="2">Lacks conserved residue(s) required for the propagation of feature annotation.</text>
</comment>
<dbReference type="Pfam" id="PF00084">
    <property type="entry name" value="Sushi"/>
    <property type="match status" value="1"/>
</dbReference>
<evidence type="ECO:0000256" key="2">
    <source>
        <dbReference type="PROSITE-ProRule" id="PRU00302"/>
    </source>
</evidence>
<evidence type="ECO:0000256" key="1">
    <source>
        <dbReference type="ARBA" id="ARBA00023157"/>
    </source>
</evidence>
<dbReference type="OrthoDB" id="6422181at2759"/>
<organism evidence="5 6">
    <name type="scientific">Nephila pilipes</name>
    <name type="common">Giant wood spider</name>
    <name type="synonym">Nephila maculata</name>
    <dbReference type="NCBI Taxonomy" id="299642"/>
    <lineage>
        <taxon>Eukaryota</taxon>
        <taxon>Metazoa</taxon>
        <taxon>Ecdysozoa</taxon>
        <taxon>Arthropoda</taxon>
        <taxon>Chelicerata</taxon>
        <taxon>Arachnida</taxon>
        <taxon>Araneae</taxon>
        <taxon>Araneomorphae</taxon>
        <taxon>Entelegynae</taxon>
        <taxon>Araneoidea</taxon>
        <taxon>Nephilidae</taxon>
        <taxon>Nephila</taxon>
    </lineage>
</organism>
<dbReference type="EMBL" id="BMAW01069000">
    <property type="protein sequence ID" value="GFT66818.1"/>
    <property type="molecule type" value="Genomic_DNA"/>
</dbReference>
<protein>
    <recommendedName>
        <fullName evidence="4">Sushi domain-containing protein</fullName>
    </recommendedName>
</protein>
<evidence type="ECO:0000313" key="6">
    <source>
        <dbReference type="Proteomes" id="UP000887013"/>
    </source>
</evidence>
<name>A0A8X6TXA9_NEPPI</name>
<keyword evidence="3" id="KW-0732">Signal</keyword>
<keyword evidence="2" id="KW-0768">Sushi</keyword>
<proteinExistence type="predicted"/>
<sequence length="295" mass="32843">MVMLFILVAACSCGIATSGTIELPECPPPDYPEWGGYGPRQEYYVPGDVIHYYCDVDTYIGGNFYRRCEDTGDWTGDTPVCDPPSPFLGVNQTSTAEDEEDNSANLAVDNLRSTCISTKNGPGNSWMGILATPGQLIRVMIYLPKVEVAYEVLMIKKNGQEFSCGSKAGFVDNLNWEFHNCPEPHNTDVIGIRIRSQSSLPLQLCEVVAHTLTYPTCVDPHVKIEYGRLQLSRKTASLECYTGYSRGPATGLECVRTGVWNRKNLVCVEHFSWVSHSVLTFTRYCITRSLDGFFD</sequence>
<reference evidence="5" key="1">
    <citation type="submission" date="2020-08" db="EMBL/GenBank/DDBJ databases">
        <title>Multicomponent nature underlies the extraordinary mechanical properties of spider dragline silk.</title>
        <authorList>
            <person name="Kono N."/>
            <person name="Nakamura H."/>
            <person name="Mori M."/>
            <person name="Yoshida Y."/>
            <person name="Ohtoshi R."/>
            <person name="Malay A.D."/>
            <person name="Moran D.A.P."/>
            <person name="Tomita M."/>
            <person name="Numata K."/>
            <person name="Arakawa K."/>
        </authorList>
    </citation>
    <scope>NUCLEOTIDE SEQUENCE</scope>
</reference>
<keyword evidence="1 2" id="KW-1015">Disulfide bond</keyword>
<dbReference type="Proteomes" id="UP000887013">
    <property type="component" value="Unassembled WGS sequence"/>
</dbReference>
<evidence type="ECO:0000259" key="4">
    <source>
        <dbReference type="PROSITE" id="PS50923"/>
    </source>
</evidence>
<dbReference type="SMART" id="SM00032">
    <property type="entry name" value="CCP"/>
    <property type="match status" value="2"/>
</dbReference>
<dbReference type="PROSITE" id="PS50923">
    <property type="entry name" value="SUSHI"/>
    <property type="match status" value="1"/>
</dbReference>
<feature type="signal peptide" evidence="3">
    <location>
        <begin position="1"/>
        <end position="18"/>
    </location>
</feature>